<name>A0A397VAZ6_9GLOM</name>
<accession>A0A397VAZ6</accession>
<evidence type="ECO:0000313" key="2">
    <source>
        <dbReference type="Proteomes" id="UP000266673"/>
    </source>
</evidence>
<dbReference type="OrthoDB" id="2434386at2759"/>
<evidence type="ECO:0000313" key="1">
    <source>
        <dbReference type="EMBL" id="RIB18119.1"/>
    </source>
</evidence>
<reference evidence="1 2" key="1">
    <citation type="submission" date="2018-06" db="EMBL/GenBank/DDBJ databases">
        <title>Comparative genomics reveals the genomic features of Rhizophagus irregularis, R. cerebriforme, R. diaphanum and Gigaspora rosea, and their symbiotic lifestyle signature.</title>
        <authorList>
            <person name="Morin E."/>
            <person name="San Clemente H."/>
            <person name="Chen E.C.H."/>
            <person name="De La Providencia I."/>
            <person name="Hainaut M."/>
            <person name="Kuo A."/>
            <person name="Kohler A."/>
            <person name="Murat C."/>
            <person name="Tang N."/>
            <person name="Roy S."/>
            <person name="Loubradou J."/>
            <person name="Henrissat B."/>
            <person name="Grigoriev I.V."/>
            <person name="Corradi N."/>
            <person name="Roux C."/>
            <person name="Martin F.M."/>
        </authorList>
    </citation>
    <scope>NUCLEOTIDE SEQUENCE [LARGE SCALE GENOMIC DNA]</scope>
    <source>
        <strain evidence="1 2">DAOM 194757</strain>
    </source>
</reference>
<sequence>MFETKNYPKSSVIEAKTPCNKFIYRVIQEGIYPNKNIFSYTLKPNQCRIPHEYVVETTFGRGKAQKTVICSINYQNNMPESKILKQISEIRDKHQTTRSCKTFSDLITQTFNNQDNVTFEELTFTVNLQKFYINYNEINNDIIDLQQQVIIRAMDSEKISRQAYRLIAAIGHDLLQE</sequence>
<keyword evidence="2" id="KW-1185">Reference proteome</keyword>
<protein>
    <submittedName>
        <fullName evidence="1">Uncharacterized protein</fullName>
    </submittedName>
</protein>
<organism evidence="1 2">
    <name type="scientific">Gigaspora rosea</name>
    <dbReference type="NCBI Taxonomy" id="44941"/>
    <lineage>
        <taxon>Eukaryota</taxon>
        <taxon>Fungi</taxon>
        <taxon>Fungi incertae sedis</taxon>
        <taxon>Mucoromycota</taxon>
        <taxon>Glomeromycotina</taxon>
        <taxon>Glomeromycetes</taxon>
        <taxon>Diversisporales</taxon>
        <taxon>Gigasporaceae</taxon>
        <taxon>Gigaspora</taxon>
    </lineage>
</organism>
<dbReference type="STRING" id="44941.A0A397VAZ6"/>
<comment type="caution">
    <text evidence="1">The sequence shown here is derived from an EMBL/GenBank/DDBJ whole genome shotgun (WGS) entry which is preliminary data.</text>
</comment>
<proteinExistence type="predicted"/>
<dbReference type="Proteomes" id="UP000266673">
    <property type="component" value="Unassembled WGS sequence"/>
</dbReference>
<gene>
    <name evidence="1" type="ORF">C2G38_2185506</name>
</gene>
<dbReference type="EMBL" id="QKWP01000560">
    <property type="protein sequence ID" value="RIB18119.1"/>
    <property type="molecule type" value="Genomic_DNA"/>
</dbReference>
<dbReference type="AlphaFoldDB" id="A0A397VAZ6"/>